<dbReference type="PANTHER" id="PTHR23301">
    <property type="entry name" value="CHITIN BINDING PERITROPHIN-A"/>
    <property type="match status" value="1"/>
</dbReference>
<dbReference type="RefSeq" id="XP_055887107.1">
    <property type="nucleotide sequence ID" value="XM_056031132.1"/>
</dbReference>
<dbReference type="GO" id="GO:0005576">
    <property type="term" value="C:extracellular region"/>
    <property type="evidence" value="ECO:0007669"/>
    <property type="project" value="InterPro"/>
</dbReference>
<dbReference type="OMA" id="PTECHAF"/>
<evidence type="ECO:0000256" key="4">
    <source>
        <dbReference type="ARBA" id="ARBA00023157"/>
    </source>
</evidence>
<sequence length="303" mass="33861">MILPSIKGTLFLVTSIVSHLAALPTNVINKCPQPSELNPVPPFFIYGHPEDCQQFFLCVFGTPYLMSCPATTSFSELLGVCVDRYSPQDICAQENAVRECSRGASLLAHPQLCHRFYNCSLVVETSSILGRYQDECPYPQYFDTLEKVCKPYSEVSCLDRLEVKDKCEYSKAYECTDVEHCEDCQAVFPSCQGLTDGIYPNPEKLWTTFYLTCTDERVATFTCPPFLDKPGIFSPRAKKCVSLYEVSSSDNFLGRKPTCVSKLPGTYPVLQDPRVYYSCPGPQVAYCPEGSVFSQQTQTCNAP</sequence>
<dbReference type="InterPro" id="IPR036508">
    <property type="entry name" value="Chitin-bd_dom_sf"/>
</dbReference>
<keyword evidence="4" id="KW-1015">Disulfide bond</keyword>
<feature type="signal peptide" evidence="6">
    <location>
        <begin position="1"/>
        <end position="22"/>
    </location>
</feature>
<dbReference type="Gene3D" id="3.20.20.80">
    <property type="entry name" value="Glycosidases"/>
    <property type="match status" value="1"/>
</dbReference>
<feature type="chain" id="PRO_5040889462" evidence="6">
    <location>
        <begin position="23"/>
        <end position="303"/>
    </location>
</feature>
<keyword evidence="1" id="KW-0147">Chitin-binding</keyword>
<dbReference type="AlphaFoldDB" id="A0A9W3AIK9"/>
<reference evidence="9" key="1">
    <citation type="submission" date="2025-08" db="UniProtKB">
        <authorList>
            <consortium name="RefSeq"/>
        </authorList>
    </citation>
    <scope>IDENTIFICATION</scope>
</reference>
<dbReference type="Gene3D" id="2.170.140.10">
    <property type="entry name" value="Chitin binding domain"/>
    <property type="match status" value="1"/>
</dbReference>
<dbReference type="InterPro" id="IPR051940">
    <property type="entry name" value="Chitin_bind-dev_reg"/>
</dbReference>
<dbReference type="SUPFAM" id="SSF57625">
    <property type="entry name" value="Invertebrate chitin-binding proteins"/>
    <property type="match status" value="3"/>
</dbReference>
<dbReference type="PROSITE" id="PS50940">
    <property type="entry name" value="CHIT_BIND_II"/>
    <property type="match status" value="2"/>
</dbReference>
<evidence type="ECO:0000256" key="3">
    <source>
        <dbReference type="ARBA" id="ARBA00022737"/>
    </source>
</evidence>
<dbReference type="InterPro" id="IPR002557">
    <property type="entry name" value="Chitin-bd_dom"/>
</dbReference>
<evidence type="ECO:0000256" key="5">
    <source>
        <dbReference type="ARBA" id="ARBA00023180"/>
    </source>
</evidence>
<name>A0A9W3AIK9_BIOGL</name>
<feature type="domain" description="Chitin-binding type-2" evidence="7">
    <location>
        <begin position="28"/>
        <end position="93"/>
    </location>
</feature>
<evidence type="ECO:0000313" key="9">
    <source>
        <dbReference type="RefSeq" id="XP_055887107.1"/>
    </source>
</evidence>
<keyword evidence="3" id="KW-0677">Repeat</keyword>
<dbReference type="SMART" id="SM00494">
    <property type="entry name" value="ChtBD2"/>
    <property type="match status" value="4"/>
</dbReference>
<feature type="domain" description="Chitin-binding type-2" evidence="7">
    <location>
        <begin position="97"/>
        <end position="159"/>
    </location>
</feature>
<keyword evidence="2 6" id="KW-0732">Signal</keyword>
<evidence type="ECO:0000313" key="8">
    <source>
        <dbReference type="Proteomes" id="UP001165740"/>
    </source>
</evidence>
<dbReference type="Proteomes" id="UP001165740">
    <property type="component" value="Chromosome 5"/>
</dbReference>
<dbReference type="GeneID" id="106065062"/>
<dbReference type="GO" id="GO:0008061">
    <property type="term" value="F:chitin binding"/>
    <property type="evidence" value="ECO:0007669"/>
    <property type="project" value="UniProtKB-KW"/>
</dbReference>
<evidence type="ECO:0000259" key="7">
    <source>
        <dbReference type="PROSITE" id="PS50940"/>
    </source>
</evidence>
<dbReference type="Pfam" id="PF01607">
    <property type="entry name" value="CBM_14"/>
    <property type="match status" value="2"/>
</dbReference>
<protein>
    <submittedName>
        <fullName evidence="9">Uncharacterized protein LOC106065062 isoform X1</fullName>
    </submittedName>
</protein>
<gene>
    <name evidence="9" type="primary">LOC106065062</name>
</gene>
<keyword evidence="8" id="KW-1185">Reference proteome</keyword>
<dbReference type="PANTHER" id="PTHR23301:SF0">
    <property type="entry name" value="CHITIN-BINDING TYPE-2 DOMAIN-CONTAINING PROTEIN-RELATED"/>
    <property type="match status" value="1"/>
</dbReference>
<keyword evidence="5" id="KW-0325">Glycoprotein</keyword>
<evidence type="ECO:0000256" key="6">
    <source>
        <dbReference type="SAM" id="SignalP"/>
    </source>
</evidence>
<accession>A0A9W3AIK9</accession>
<dbReference type="OrthoDB" id="6131869at2759"/>
<organism evidence="8 9">
    <name type="scientific">Biomphalaria glabrata</name>
    <name type="common">Bloodfluke planorb</name>
    <name type="synonym">Freshwater snail</name>
    <dbReference type="NCBI Taxonomy" id="6526"/>
    <lineage>
        <taxon>Eukaryota</taxon>
        <taxon>Metazoa</taxon>
        <taxon>Spiralia</taxon>
        <taxon>Lophotrochozoa</taxon>
        <taxon>Mollusca</taxon>
        <taxon>Gastropoda</taxon>
        <taxon>Heterobranchia</taxon>
        <taxon>Euthyneura</taxon>
        <taxon>Panpulmonata</taxon>
        <taxon>Hygrophila</taxon>
        <taxon>Lymnaeoidea</taxon>
        <taxon>Planorbidae</taxon>
        <taxon>Biomphalaria</taxon>
    </lineage>
</organism>
<proteinExistence type="predicted"/>
<evidence type="ECO:0000256" key="1">
    <source>
        <dbReference type="ARBA" id="ARBA00022669"/>
    </source>
</evidence>
<evidence type="ECO:0000256" key="2">
    <source>
        <dbReference type="ARBA" id="ARBA00022729"/>
    </source>
</evidence>